<protein>
    <submittedName>
        <fullName evidence="1">Class I SAM-dependent methyltransferase</fullName>
        <ecNumber evidence="2">2.1.-.-</ecNumber>
    </submittedName>
</protein>
<dbReference type="Proteomes" id="UP001570846">
    <property type="component" value="Unassembled WGS sequence"/>
</dbReference>
<dbReference type="EMBL" id="JBGOGF010000004">
    <property type="protein sequence ID" value="MFA1771456.1"/>
    <property type="molecule type" value="Genomic_DNA"/>
</dbReference>
<dbReference type="GO" id="GO:0008168">
    <property type="term" value="F:methyltransferase activity"/>
    <property type="evidence" value="ECO:0007669"/>
    <property type="project" value="UniProtKB-KW"/>
</dbReference>
<evidence type="ECO:0000313" key="3">
    <source>
        <dbReference type="Proteomes" id="UP000323866"/>
    </source>
</evidence>
<keyword evidence="4" id="KW-1185">Reference proteome</keyword>
<dbReference type="OrthoDB" id="9757917at2"/>
<reference evidence="1 3" key="2">
    <citation type="submission" date="2019-09" db="EMBL/GenBank/DDBJ databases">
        <title>A bacterium isolated from glacier soil.</title>
        <authorList>
            <person name="Liu Q."/>
        </authorList>
    </citation>
    <scope>NUCLEOTIDE SEQUENCE [LARGE SCALE GENOMIC DNA]</scope>
    <source>
        <strain evidence="1 3">MDT1-10-3</strain>
    </source>
</reference>
<keyword evidence="1" id="KW-0489">Methyltransferase</keyword>
<evidence type="ECO:0000313" key="1">
    <source>
        <dbReference type="EMBL" id="KAA6432399.1"/>
    </source>
</evidence>
<organism evidence="1 3">
    <name type="scientific">Rufibacter glacialis</name>
    <dbReference type="NCBI Taxonomy" id="1259555"/>
    <lineage>
        <taxon>Bacteria</taxon>
        <taxon>Pseudomonadati</taxon>
        <taxon>Bacteroidota</taxon>
        <taxon>Cytophagia</taxon>
        <taxon>Cytophagales</taxon>
        <taxon>Hymenobacteraceae</taxon>
        <taxon>Rufibacter</taxon>
    </lineage>
</organism>
<dbReference type="Proteomes" id="UP000323866">
    <property type="component" value="Unassembled WGS sequence"/>
</dbReference>
<reference evidence="2 4" key="3">
    <citation type="submission" date="2024-08" db="EMBL/GenBank/DDBJ databases">
        <authorList>
            <person name="Wei W."/>
        </authorList>
    </citation>
    <scope>NUCLEOTIDE SEQUENCE [LARGE SCALE GENOMIC DNA]</scope>
    <source>
        <strain evidence="2 4">XU2</strain>
    </source>
</reference>
<keyword evidence="1" id="KW-0808">Transferase</keyword>
<dbReference type="RefSeq" id="WP_149099431.1">
    <property type="nucleotide sequence ID" value="NZ_BMMG01000005.1"/>
</dbReference>
<comment type="caution">
    <text evidence="1">The sequence shown here is derived from an EMBL/GenBank/DDBJ whole genome shotgun (WGS) entry which is preliminary data.</text>
</comment>
<gene>
    <name evidence="2" type="ORF">ACD591_09155</name>
    <name evidence="1" type="ORF">FOE74_14955</name>
</gene>
<dbReference type="EC" id="2.1.-.-" evidence="2"/>
<dbReference type="GO" id="GO:0032259">
    <property type="term" value="P:methylation"/>
    <property type="evidence" value="ECO:0007669"/>
    <property type="project" value="UniProtKB-KW"/>
</dbReference>
<dbReference type="EMBL" id="VKKZ01000022">
    <property type="protein sequence ID" value="KAA6432399.1"/>
    <property type="molecule type" value="Genomic_DNA"/>
</dbReference>
<dbReference type="AlphaFoldDB" id="A0A5M8Q945"/>
<name>A0A5M8Q945_9BACT</name>
<sequence length="505" mass="58772">MNIAEFVSTVKRIDTVYEFERFIDSKIVSVRLYYYGLKKVDLLASAHEFEDSFYELKDCALFKEVLLSREPYSEQIINLLVFFATIFERINPNPIFDIVSNLPDSSIKFRLLAHMLAYEEIDNAKTHFRMNFLRILDLLAKSQFDGEEDYTHAVVVFLVKMYQRAVVKLAGYHFYDEITHLQSLYINEDNKNKYPFLLHPLIENVISGNLETLDDLVVDSNKSKLYVPSDRMLGIFDLEIVKPIINHVDTEGYQMPLGYPSRVVREQILEFGKADFTIGFRNLTDDDKVLLYCYFNMRKHFFTTFFVLERIYDSLLSLFTNANLVPIFIDIGCGPLTSGLAISDLHYQKSGELLKTNYIGIDISPAMLRKAHGFWNRGIFAKESRASFFCSWNQISDDLLADYVGLQNPIIINASYLFASKSLDEIQLARFIKGVARRHEQSKLYFVFQNPNSLEKNNKYLSFKSQFEFITYLSNVEQIDYKTNPYSRNDVSGEVVFFEILELKN</sequence>
<proteinExistence type="predicted"/>
<dbReference type="SUPFAM" id="SSF53335">
    <property type="entry name" value="S-adenosyl-L-methionine-dependent methyltransferases"/>
    <property type="match status" value="1"/>
</dbReference>
<evidence type="ECO:0000313" key="2">
    <source>
        <dbReference type="EMBL" id="MFA1771456.1"/>
    </source>
</evidence>
<dbReference type="InterPro" id="IPR029063">
    <property type="entry name" value="SAM-dependent_MTases_sf"/>
</dbReference>
<evidence type="ECO:0000313" key="4">
    <source>
        <dbReference type="Proteomes" id="UP001570846"/>
    </source>
</evidence>
<reference evidence="1 3" key="1">
    <citation type="submission" date="2019-07" db="EMBL/GenBank/DDBJ databases">
        <authorList>
            <person name="Qu J.-H."/>
        </authorList>
    </citation>
    <scope>NUCLEOTIDE SEQUENCE [LARGE SCALE GENOMIC DNA]</scope>
    <source>
        <strain evidence="1 3">MDT1-10-3</strain>
    </source>
</reference>
<accession>A0A5M8Q945</accession>